<comment type="subcellular location">
    <subcellularLocation>
        <location evidence="1">Cell membrane</location>
        <topology evidence="1">Multi-pass membrane protein</topology>
    </subcellularLocation>
</comment>
<feature type="transmembrane region" description="Helical" evidence="8">
    <location>
        <begin position="316"/>
        <end position="338"/>
    </location>
</feature>
<dbReference type="EMBL" id="FUWM01000021">
    <property type="protein sequence ID" value="SJZ95246.1"/>
    <property type="molecule type" value="Genomic_DNA"/>
</dbReference>
<evidence type="ECO:0000259" key="9">
    <source>
        <dbReference type="Pfam" id="PF13231"/>
    </source>
</evidence>
<feature type="transmembrane region" description="Helical" evidence="8">
    <location>
        <begin position="62"/>
        <end position="83"/>
    </location>
</feature>
<feature type="transmembrane region" description="Helical" evidence="8">
    <location>
        <begin position="291"/>
        <end position="310"/>
    </location>
</feature>
<dbReference type="PANTHER" id="PTHR33908:SF11">
    <property type="entry name" value="MEMBRANE PROTEIN"/>
    <property type="match status" value="1"/>
</dbReference>
<sequence length="487" mass="56311">MIIAIGIRLFFMSPYPHGWDAIDFILGIKYYDLSLMQPHFPGYPIYIWLGKFINHWVGNEELSLALLSAICGGLSIIPFYLLVKRIFNKRVALLAGIYLTFSSLHLILSAKIMSDMMGTLFILFFLYLTYLSWQETKYKKWYLLSSAAVLGFGLGVRISYFPYFILLLISLILWYREKKKLKVIFLTLLSFISSISIWLSWQVIRAGGLLNFLKIAIDFTLGHFNDWGGTLVTDNSLGLRLIKLIYNNILVAGLGFYQAGDSISRLILSGFILVGIISFIFKVELTNKEKLFLFSWFGPYFLWVVFGQNVAKPRHIITLVPLFLILVIVGLDKILAYFKNRISYLSYGVLILVLIITSVSLVGTYNDTYPPVVKLSHYLGNNFNSTKTVIYTFEEERVIDYYYPELIIKRVRKVSDFYTSVLSLPNKPDNILMTNAVYNSLIKQENDLNKYLKPIKQWEGKMLLYPVYNQIILYKGNAKIYNYIQNY</sequence>
<dbReference type="STRING" id="142842.SAMN02745118_02328"/>
<dbReference type="GO" id="GO:0016763">
    <property type="term" value="F:pentosyltransferase activity"/>
    <property type="evidence" value="ECO:0007669"/>
    <property type="project" value="TreeGrafter"/>
</dbReference>
<dbReference type="Proteomes" id="UP000190625">
    <property type="component" value="Unassembled WGS sequence"/>
</dbReference>
<feature type="transmembrane region" description="Helical" evidence="8">
    <location>
        <begin position="154"/>
        <end position="175"/>
    </location>
</feature>
<dbReference type="Pfam" id="PF13231">
    <property type="entry name" value="PMT_2"/>
    <property type="match status" value="1"/>
</dbReference>
<keyword evidence="2" id="KW-1003">Cell membrane</keyword>
<organism evidence="10 11">
    <name type="scientific">Selenihalanaerobacter shriftii</name>
    <dbReference type="NCBI Taxonomy" id="142842"/>
    <lineage>
        <taxon>Bacteria</taxon>
        <taxon>Bacillati</taxon>
        <taxon>Bacillota</taxon>
        <taxon>Clostridia</taxon>
        <taxon>Halanaerobiales</taxon>
        <taxon>Halobacteroidaceae</taxon>
        <taxon>Selenihalanaerobacter</taxon>
    </lineage>
</organism>
<evidence type="ECO:0000256" key="7">
    <source>
        <dbReference type="ARBA" id="ARBA00023136"/>
    </source>
</evidence>
<reference evidence="11" key="1">
    <citation type="submission" date="2017-02" db="EMBL/GenBank/DDBJ databases">
        <authorList>
            <person name="Varghese N."/>
            <person name="Submissions S."/>
        </authorList>
    </citation>
    <scope>NUCLEOTIDE SEQUENCE [LARGE SCALE GENOMIC DNA]</scope>
    <source>
        <strain evidence="11">ATCC BAA-73</strain>
    </source>
</reference>
<accession>A0A1T4PV60</accession>
<proteinExistence type="predicted"/>
<evidence type="ECO:0000256" key="5">
    <source>
        <dbReference type="ARBA" id="ARBA00022692"/>
    </source>
</evidence>
<feature type="transmembrane region" description="Helical" evidence="8">
    <location>
        <begin position="90"/>
        <end position="110"/>
    </location>
</feature>
<evidence type="ECO:0000256" key="4">
    <source>
        <dbReference type="ARBA" id="ARBA00022679"/>
    </source>
</evidence>
<dbReference type="GO" id="GO:0005886">
    <property type="term" value="C:plasma membrane"/>
    <property type="evidence" value="ECO:0007669"/>
    <property type="project" value="UniProtKB-SubCell"/>
</dbReference>
<dbReference type="PANTHER" id="PTHR33908">
    <property type="entry name" value="MANNOSYLTRANSFERASE YKCB-RELATED"/>
    <property type="match status" value="1"/>
</dbReference>
<evidence type="ECO:0000256" key="8">
    <source>
        <dbReference type="SAM" id="Phobius"/>
    </source>
</evidence>
<keyword evidence="3 10" id="KW-0328">Glycosyltransferase</keyword>
<gene>
    <name evidence="10" type="ORF">SAMN02745118_02328</name>
</gene>
<keyword evidence="6 8" id="KW-1133">Transmembrane helix</keyword>
<evidence type="ECO:0000256" key="3">
    <source>
        <dbReference type="ARBA" id="ARBA00022676"/>
    </source>
</evidence>
<evidence type="ECO:0000256" key="1">
    <source>
        <dbReference type="ARBA" id="ARBA00004651"/>
    </source>
</evidence>
<dbReference type="InterPro" id="IPR050297">
    <property type="entry name" value="LipidA_mod_glycosyltrf_83"/>
</dbReference>
<keyword evidence="4 10" id="KW-0808">Transferase</keyword>
<feature type="domain" description="Glycosyltransferase RgtA/B/C/D-like" evidence="9">
    <location>
        <begin position="44"/>
        <end position="201"/>
    </location>
</feature>
<keyword evidence="11" id="KW-1185">Reference proteome</keyword>
<feature type="transmembrane region" description="Helical" evidence="8">
    <location>
        <begin position="181"/>
        <end position="201"/>
    </location>
</feature>
<dbReference type="InterPro" id="IPR038731">
    <property type="entry name" value="RgtA/B/C-like"/>
</dbReference>
<evidence type="ECO:0000313" key="10">
    <source>
        <dbReference type="EMBL" id="SJZ95246.1"/>
    </source>
</evidence>
<protein>
    <submittedName>
        <fullName evidence="10">Dolichyl-phosphate-mannose-protein mannosyltransferase</fullName>
    </submittedName>
</protein>
<keyword evidence="5 8" id="KW-0812">Transmembrane</keyword>
<keyword evidence="7 8" id="KW-0472">Membrane</keyword>
<feature type="transmembrane region" description="Helical" evidence="8">
    <location>
        <begin position="266"/>
        <end position="284"/>
    </location>
</feature>
<dbReference type="AlphaFoldDB" id="A0A1T4PV60"/>
<feature type="transmembrane region" description="Helical" evidence="8">
    <location>
        <begin position="116"/>
        <end position="133"/>
    </location>
</feature>
<dbReference type="GO" id="GO:0009103">
    <property type="term" value="P:lipopolysaccharide biosynthetic process"/>
    <property type="evidence" value="ECO:0007669"/>
    <property type="project" value="UniProtKB-ARBA"/>
</dbReference>
<feature type="transmembrane region" description="Helical" evidence="8">
    <location>
        <begin position="345"/>
        <end position="365"/>
    </location>
</feature>
<name>A0A1T4PV60_9FIRM</name>
<evidence type="ECO:0000256" key="2">
    <source>
        <dbReference type="ARBA" id="ARBA00022475"/>
    </source>
</evidence>
<evidence type="ECO:0000313" key="11">
    <source>
        <dbReference type="Proteomes" id="UP000190625"/>
    </source>
</evidence>
<evidence type="ECO:0000256" key="6">
    <source>
        <dbReference type="ARBA" id="ARBA00022989"/>
    </source>
</evidence>